<keyword evidence="2" id="KW-0645">Protease</keyword>
<feature type="region of interest" description="Disordered" evidence="1">
    <location>
        <begin position="182"/>
        <end position="211"/>
    </location>
</feature>
<comment type="caution">
    <text evidence="2">The sequence shown here is derived from an EMBL/GenBank/DDBJ whole genome shotgun (WGS) entry which is preliminary data.</text>
</comment>
<reference evidence="2 3" key="1">
    <citation type="submission" date="2016-05" db="EMBL/GenBank/DDBJ databases">
        <title>Paenibacillus oryzae. sp. nov., isolated from the rice root.</title>
        <authorList>
            <person name="Zhang J."/>
            <person name="Zhang X."/>
        </authorList>
    </citation>
    <scope>NUCLEOTIDE SEQUENCE [LARGE SCALE GENOMIC DNA]</scope>
    <source>
        <strain evidence="2 3">1DrF-4</strain>
    </source>
</reference>
<organism evidence="2 3">
    <name type="scientific">Paenibacillus oryzae</name>
    <dbReference type="NCBI Taxonomy" id="1844972"/>
    <lineage>
        <taxon>Bacteria</taxon>
        <taxon>Bacillati</taxon>
        <taxon>Bacillota</taxon>
        <taxon>Bacilli</taxon>
        <taxon>Bacillales</taxon>
        <taxon>Paenibacillaceae</taxon>
        <taxon>Paenibacillus</taxon>
    </lineage>
</organism>
<dbReference type="STRING" id="1844972.A7K91_18385"/>
<evidence type="ECO:0000256" key="1">
    <source>
        <dbReference type="SAM" id="MobiDB-lite"/>
    </source>
</evidence>
<dbReference type="RefSeq" id="WP_068679780.1">
    <property type="nucleotide sequence ID" value="NZ_LYPA01000030.1"/>
</dbReference>
<accession>A0A1A5YQL0</accession>
<dbReference type="OrthoDB" id="9815953at2"/>
<dbReference type="GO" id="GO:0008233">
    <property type="term" value="F:peptidase activity"/>
    <property type="evidence" value="ECO:0007669"/>
    <property type="project" value="UniProtKB-KW"/>
</dbReference>
<feature type="compositionally biased region" description="Basic and acidic residues" evidence="1">
    <location>
        <begin position="182"/>
        <end position="202"/>
    </location>
</feature>
<dbReference type="Proteomes" id="UP000092024">
    <property type="component" value="Unassembled WGS sequence"/>
</dbReference>
<dbReference type="EMBL" id="LYPA01000030">
    <property type="protein sequence ID" value="OBR67907.1"/>
    <property type="molecule type" value="Genomic_DNA"/>
</dbReference>
<dbReference type="AlphaFoldDB" id="A0A1A5YQL0"/>
<dbReference type="NCBIfam" id="TIGR02841">
    <property type="entry name" value="spore_YyaC"/>
    <property type="match status" value="1"/>
</dbReference>
<dbReference type="InterPro" id="IPR023430">
    <property type="entry name" value="Pept_HybD-like_dom_sf"/>
</dbReference>
<protein>
    <submittedName>
        <fullName evidence="2">Spore protease YyaC</fullName>
    </submittedName>
</protein>
<dbReference type="Pfam" id="PF06866">
    <property type="entry name" value="DUF1256"/>
    <property type="match status" value="1"/>
</dbReference>
<gene>
    <name evidence="2" type="ORF">A7K91_18385</name>
</gene>
<keyword evidence="3" id="KW-1185">Reference proteome</keyword>
<dbReference type="InterPro" id="IPR009665">
    <property type="entry name" value="YyaC"/>
</dbReference>
<proteinExistence type="predicted"/>
<evidence type="ECO:0000313" key="3">
    <source>
        <dbReference type="Proteomes" id="UP000092024"/>
    </source>
</evidence>
<keyword evidence="2" id="KW-0378">Hydrolase</keyword>
<evidence type="ECO:0000313" key="2">
    <source>
        <dbReference type="EMBL" id="OBR67907.1"/>
    </source>
</evidence>
<dbReference type="GO" id="GO:0006508">
    <property type="term" value="P:proteolysis"/>
    <property type="evidence" value="ECO:0007669"/>
    <property type="project" value="UniProtKB-KW"/>
</dbReference>
<dbReference type="SUPFAM" id="SSF53163">
    <property type="entry name" value="HybD-like"/>
    <property type="match status" value="1"/>
</dbReference>
<sequence>MSQDAIIKSTVASKDRGLELFLAKAAMAEPDRKRVCFLCIGSDRSTGDSFGPLVGSLLKASGWPRVIGTLEQPCDANAVEEACQEAAAIRAQGQGIVIAIDACLGKPLSVGNYLVAEGPLQPGAATGMKLPAVGDYSIAGVVNLNSPKAYAMLQSTSLASVLAMAGELVTFINNAWSVNPRRDAELSRDAKPGRDAELDRDVNTGFGDSSDREKNSIATLAAILGHWY</sequence>
<name>A0A1A5YQL0_9BACL</name>